<keyword evidence="2" id="KW-1185">Reference proteome</keyword>
<evidence type="ECO:0000313" key="2">
    <source>
        <dbReference type="Proteomes" id="UP001549207"/>
    </source>
</evidence>
<proteinExistence type="predicted"/>
<reference evidence="1" key="1">
    <citation type="submission" date="2024-06" db="EMBL/GenBank/DDBJ databases">
        <title>Genomic Encyclopedia of Type Strains, Phase IV (KMG-IV): sequencing the most valuable type-strain genomes for metagenomic binning, comparative biology and taxonomic classification.</title>
        <authorList>
            <person name="Goeker M."/>
        </authorList>
    </citation>
    <scope>NUCLEOTIDE SEQUENCE</scope>
    <source>
        <strain evidence="1">SJCon</strain>
    </source>
</reference>
<accession>A0ACC6TKL1</accession>
<organism evidence="1 2">
    <name type="scientific">Arthrobacter nitrophenolicus</name>
    <dbReference type="NCBI Taxonomy" id="683150"/>
    <lineage>
        <taxon>Bacteria</taxon>
        <taxon>Bacillati</taxon>
        <taxon>Actinomycetota</taxon>
        <taxon>Actinomycetes</taxon>
        <taxon>Micrococcales</taxon>
        <taxon>Micrococcaceae</taxon>
        <taxon>Arthrobacter</taxon>
    </lineage>
</organism>
<evidence type="ECO:0000313" key="1">
    <source>
        <dbReference type="EMBL" id="MET3774251.1"/>
    </source>
</evidence>
<comment type="caution">
    <text evidence="1">The sequence shown here is derived from an EMBL/GenBank/DDBJ whole genome shotgun (WGS) entry which is preliminary data.</text>
</comment>
<dbReference type="EMBL" id="JBEPNJ010000024">
    <property type="protein sequence ID" value="MET3774251.1"/>
    <property type="molecule type" value="Genomic_DNA"/>
</dbReference>
<gene>
    <name evidence="1" type="ORF">ABIC98_003924</name>
</gene>
<dbReference type="Proteomes" id="UP001549207">
    <property type="component" value="Unassembled WGS sequence"/>
</dbReference>
<protein>
    <submittedName>
        <fullName evidence="1">Transposase InsO family protein</fullName>
    </submittedName>
</protein>
<sequence length="359" mass="39644">MLRTNGGREGQLPDPAHGQASGSIRVLRLAHAHPVRGFGTCGGAGGPGRESGKGPHQVVLDLWFTAGPCELARNGTCVDRKTVAASMRRQVLEGVSPRLFRPVTPIGDTRMRSTPDLVARRWDTGVLDAVWISDITYLRTGEGWVYLCAVRDACSRPVIGWALNSSQTSSLVERALRLAYILRGGGPAGVVFHADCGTQYTSAQLNDVCTRVGVQQSVGRTGVCRDNAMQESFWSTLKTEFYDRRHWATRHEAIRATGRWIEEFYNRARLHSALGLHHTSGTQTIPHHEKPSDDKSRLINCPRLAGNPRHRIVPGLPATNKPEPLRQKSIARRGPKPARPQRNLPPTRGHPATRRTWLL</sequence>
<name>A0ACC6TKL1_9MICC</name>